<keyword evidence="3" id="KW-1185">Reference proteome</keyword>
<name>B3PGY0_CELJU</name>
<dbReference type="KEGG" id="cja:CJA_3575"/>
<dbReference type="AlphaFoldDB" id="B3PGY0"/>
<proteinExistence type="predicted"/>
<dbReference type="EMBL" id="CP000934">
    <property type="protein sequence ID" value="ACE84413.1"/>
    <property type="molecule type" value="Genomic_DNA"/>
</dbReference>
<reference evidence="2 3" key="1">
    <citation type="journal article" date="2008" name="J. Bacteriol.">
        <title>Insights into plant cell wall degradation from the genome sequence of the soil bacterium Cellvibrio japonicus.</title>
        <authorList>
            <person name="Deboy R.T."/>
            <person name="Mongodin E.F."/>
            <person name="Fouts D.E."/>
            <person name="Tailford L.E."/>
            <person name="Khouri H."/>
            <person name="Emerson J.B."/>
            <person name="Mohamoud Y."/>
            <person name="Watkins K."/>
            <person name="Henrissat B."/>
            <person name="Gilbert H.J."/>
            <person name="Nelson K.E."/>
        </authorList>
    </citation>
    <scope>NUCLEOTIDE SEQUENCE [LARGE SCALE GENOMIC DNA]</scope>
    <source>
        <strain evidence="2 3">Ueda107</strain>
    </source>
</reference>
<gene>
    <name evidence="2" type="ordered locus">CJA_3575</name>
</gene>
<organism evidence="2 3">
    <name type="scientific">Cellvibrio japonicus (strain Ueda107)</name>
    <name type="common">Pseudomonas fluorescens subsp. cellulosa</name>
    <dbReference type="NCBI Taxonomy" id="498211"/>
    <lineage>
        <taxon>Bacteria</taxon>
        <taxon>Pseudomonadati</taxon>
        <taxon>Pseudomonadota</taxon>
        <taxon>Gammaproteobacteria</taxon>
        <taxon>Cellvibrionales</taxon>
        <taxon>Cellvibrionaceae</taxon>
        <taxon>Cellvibrio</taxon>
    </lineage>
</organism>
<protein>
    <submittedName>
        <fullName evidence="2">Uncharacterized protein</fullName>
    </submittedName>
</protein>
<feature type="chain" id="PRO_5002796595" evidence="1">
    <location>
        <begin position="20"/>
        <end position="187"/>
    </location>
</feature>
<evidence type="ECO:0000313" key="2">
    <source>
        <dbReference type="EMBL" id="ACE84413.1"/>
    </source>
</evidence>
<feature type="signal peptide" evidence="1">
    <location>
        <begin position="1"/>
        <end position="19"/>
    </location>
</feature>
<dbReference type="HOGENOM" id="CLU_1445242_0_0_6"/>
<dbReference type="STRING" id="498211.CJA_3575"/>
<accession>B3PGY0</accession>
<evidence type="ECO:0000313" key="3">
    <source>
        <dbReference type="Proteomes" id="UP000001036"/>
    </source>
</evidence>
<dbReference type="Proteomes" id="UP000001036">
    <property type="component" value="Chromosome"/>
</dbReference>
<dbReference type="eggNOG" id="ENOG5031V1D">
    <property type="taxonomic scope" value="Bacteria"/>
</dbReference>
<evidence type="ECO:0000256" key="1">
    <source>
        <dbReference type="SAM" id="SignalP"/>
    </source>
</evidence>
<sequence length="187" mass="19144">MPGLLAVCGMVLISSAASAIEEVIVTGTPMPTPTYDIPGFSSSTSGSYGSSFGFSGGYKDAAIAAAKKQCETVFATAQKKACDDKKEMIYRAQTETCNSLGTNGTVGMVVGSTSVVVGGAVAFAGGPIGWAVALSLGGTAIAGGGAVVQQQGNYSCRDQANFDYQYNTQACINYANKLKSEFCSKIY</sequence>
<keyword evidence="1" id="KW-0732">Signal</keyword>